<comment type="subcellular location">
    <subcellularLocation>
        <location evidence="1">Cytoplasm</location>
    </subcellularLocation>
</comment>
<evidence type="ECO:0000256" key="4">
    <source>
        <dbReference type="ARBA" id="ARBA00022737"/>
    </source>
</evidence>
<protein>
    <submittedName>
        <fullName evidence="6">Leucine rich repeat family protein</fullName>
    </submittedName>
</protein>
<dbReference type="SUPFAM" id="SSF52058">
    <property type="entry name" value="L domain-like"/>
    <property type="match status" value="1"/>
</dbReference>
<feature type="compositionally biased region" description="Polar residues" evidence="5">
    <location>
        <begin position="72"/>
        <end position="81"/>
    </location>
</feature>
<keyword evidence="2" id="KW-0963">Cytoplasm</keyword>
<feature type="compositionally biased region" description="Polar residues" evidence="5">
    <location>
        <begin position="784"/>
        <end position="812"/>
    </location>
</feature>
<gene>
    <name evidence="6" type="primary">Contig16978.g18082</name>
    <name evidence="6" type="ORF">STYLEM_5690</name>
</gene>
<dbReference type="InterPro" id="IPR001611">
    <property type="entry name" value="Leu-rich_rpt"/>
</dbReference>
<keyword evidence="4" id="KW-0677">Repeat</keyword>
<dbReference type="EMBL" id="CCKQ01005484">
    <property type="protein sequence ID" value="CDW76729.1"/>
    <property type="molecule type" value="Genomic_DNA"/>
</dbReference>
<dbReference type="AlphaFoldDB" id="A0A078A4A4"/>
<evidence type="ECO:0000256" key="3">
    <source>
        <dbReference type="ARBA" id="ARBA00022614"/>
    </source>
</evidence>
<dbReference type="InterPro" id="IPR032675">
    <property type="entry name" value="LRR_dom_sf"/>
</dbReference>
<feature type="region of interest" description="Disordered" evidence="5">
    <location>
        <begin position="978"/>
        <end position="1001"/>
    </location>
</feature>
<accession>A0A078A4A4</accession>
<feature type="compositionally biased region" description="Polar residues" evidence="5">
    <location>
        <begin position="622"/>
        <end position="636"/>
    </location>
</feature>
<dbReference type="GO" id="GO:0005634">
    <property type="term" value="C:nucleus"/>
    <property type="evidence" value="ECO:0007669"/>
    <property type="project" value="TreeGrafter"/>
</dbReference>
<sequence>MDEGIMHENLLEDMNDSDDGSVFVLPKSDNSHNSSMDFQNHSQMVDHLDANMNKDQSMDNPSEVENGMLPNLQLQPQGSKSQIEQQSANQQQKPKPELSSPPRKSKYFRYQIPQKEKSPDRPLYPLRQKLIDNIMLPPGHKKKGKLIKRSPGSIVGNQYLYHPLNNLEQQQRDFTNSLIKTQPNSNQVSPKSNNYFKQQVLSDMNEGTKSGGLSSVKQARLSSQMINNINQQFTILDGFTILYSCRVKLPHEAIKANLQSLCINIINQNDLSFFNNLSYLDASDNQLNSQIELIKLGMLKNLTHINLAYNHINSLQFLQECHLMLQNQKDVSVKTYFGLISLETIGLAYNNIPINSIHFLKFLPKLKVLDLSSNYLSQVPDDLSYLLNLEELNLSHNLFSSHTSIYNPNKFFMALASIPRIKKLNLSYNKLEGIHYEEMQIKKVNFHKLTELDLSYNIITSQEDLLYCQNFQNLILLTLAGNPIFETQEGKTGDTIRDLERLLYVKNQTTIMWKRAQDLMTPKAGGDASTRSKILSYMGKDDEYSKPIKVSSKNFKIFDRELDRIKNPQFNKGESIALSELNSLQGDRLGGHFNNQLISMNLENGMGPLNLEKEESEIKQPSEASSNTKMLTSPRSNIQNVSNLNQIQRDNVYITQQIIEETTIQSNSTLHQNSSFVGKIKVANLNISAQEILQNDSHYQEPLNFYSAYRQLIQRQYNFGSRRERFSYTPTSMDYENELTCRPYQMATASYINKFGSGQKGNVKLSYYLSHQFQKKYINSMNVNQSVPSSPLSRKSQGGMPQTASTPQTFSPSGGMMTRTGYINTKPFTQQQLYIQPPPNVFDHHSVQLPKLMHGKNEVEKRGIFQDFKNSIKDKKIGKLIEQMRIAASIKSKYATTMIGGKPVLNLKQQYGFSDSEDESEENDEVLTKPPDSNLHGLSIERAIVNQNNVKSVLVKNIPNKLQHPAFQNQQDSFQISSFSKTQSQGKAIQKSDFSSFDERL</sequence>
<dbReference type="OrthoDB" id="294180at2759"/>
<feature type="compositionally biased region" description="Polar residues" evidence="5">
    <location>
        <begin position="978"/>
        <end position="995"/>
    </location>
</feature>
<dbReference type="InterPro" id="IPR003591">
    <property type="entry name" value="Leu-rich_rpt_typical-subtyp"/>
</dbReference>
<evidence type="ECO:0000256" key="5">
    <source>
        <dbReference type="SAM" id="MobiDB-lite"/>
    </source>
</evidence>
<evidence type="ECO:0000313" key="7">
    <source>
        <dbReference type="Proteomes" id="UP000039865"/>
    </source>
</evidence>
<organism evidence="6 7">
    <name type="scientific">Stylonychia lemnae</name>
    <name type="common">Ciliate</name>
    <dbReference type="NCBI Taxonomy" id="5949"/>
    <lineage>
        <taxon>Eukaryota</taxon>
        <taxon>Sar</taxon>
        <taxon>Alveolata</taxon>
        <taxon>Ciliophora</taxon>
        <taxon>Intramacronucleata</taxon>
        <taxon>Spirotrichea</taxon>
        <taxon>Stichotrichia</taxon>
        <taxon>Sporadotrichida</taxon>
        <taxon>Oxytrichidae</taxon>
        <taxon>Stylonychinae</taxon>
        <taxon>Stylonychia</taxon>
    </lineage>
</organism>
<keyword evidence="7" id="KW-1185">Reference proteome</keyword>
<feature type="region of interest" description="Disordered" evidence="5">
    <location>
        <begin position="11"/>
        <end position="38"/>
    </location>
</feature>
<evidence type="ECO:0000313" key="6">
    <source>
        <dbReference type="EMBL" id="CDW76729.1"/>
    </source>
</evidence>
<feature type="region of interest" description="Disordered" evidence="5">
    <location>
        <begin position="614"/>
        <end position="636"/>
    </location>
</feature>
<dbReference type="PANTHER" id="PTHR22710">
    <property type="entry name" value="X-RAY RADIATION RESISTANCE ASSOCIATED PROTEIN 1 XRRA1"/>
    <property type="match status" value="1"/>
</dbReference>
<dbReference type="Proteomes" id="UP000039865">
    <property type="component" value="Unassembled WGS sequence"/>
</dbReference>
<reference evidence="6 7" key="1">
    <citation type="submission" date="2014-06" db="EMBL/GenBank/DDBJ databases">
        <authorList>
            <person name="Swart Estienne"/>
        </authorList>
    </citation>
    <scope>NUCLEOTIDE SEQUENCE [LARGE SCALE GENOMIC DNA]</scope>
    <source>
        <strain evidence="6 7">130c</strain>
    </source>
</reference>
<feature type="region of interest" description="Disordered" evidence="5">
    <location>
        <begin position="784"/>
        <end position="815"/>
    </location>
</feature>
<dbReference type="GO" id="GO:0005737">
    <property type="term" value="C:cytoplasm"/>
    <property type="evidence" value="ECO:0007669"/>
    <property type="project" value="UniProtKB-SubCell"/>
</dbReference>
<feature type="compositionally biased region" description="Acidic residues" evidence="5">
    <location>
        <begin position="915"/>
        <end position="925"/>
    </location>
</feature>
<dbReference type="SMART" id="SM00369">
    <property type="entry name" value="LRR_TYP"/>
    <property type="match status" value="2"/>
</dbReference>
<name>A0A078A4A4_STYLE</name>
<dbReference type="PANTHER" id="PTHR22710:SF2">
    <property type="entry name" value="X-RAY RADIATION RESISTANCE-ASSOCIATED PROTEIN 1"/>
    <property type="match status" value="1"/>
</dbReference>
<dbReference type="Pfam" id="PF13855">
    <property type="entry name" value="LRR_8"/>
    <property type="match status" value="1"/>
</dbReference>
<evidence type="ECO:0000256" key="2">
    <source>
        <dbReference type="ARBA" id="ARBA00022490"/>
    </source>
</evidence>
<dbReference type="PROSITE" id="PS51450">
    <property type="entry name" value="LRR"/>
    <property type="match status" value="3"/>
</dbReference>
<evidence type="ECO:0000256" key="1">
    <source>
        <dbReference type="ARBA" id="ARBA00004496"/>
    </source>
</evidence>
<keyword evidence="3" id="KW-0433">Leucine-rich repeat</keyword>
<proteinExistence type="predicted"/>
<feature type="compositionally biased region" description="Low complexity" evidence="5">
    <location>
        <begin position="82"/>
        <end position="92"/>
    </location>
</feature>
<dbReference type="Gene3D" id="3.80.10.10">
    <property type="entry name" value="Ribonuclease Inhibitor"/>
    <property type="match status" value="2"/>
</dbReference>
<feature type="region of interest" description="Disordered" evidence="5">
    <location>
        <begin position="914"/>
        <end position="933"/>
    </location>
</feature>
<feature type="region of interest" description="Disordered" evidence="5">
    <location>
        <begin position="52"/>
        <end position="105"/>
    </location>
</feature>
<dbReference type="InParanoid" id="A0A078A4A4"/>